<dbReference type="PANTHER" id="PTHR12270:SF25">
    <property type="entry name" value="GLYCOSYLTRANSFERASE-LIKE PROTEIN LARGE"/>
    <property type="match status" value="1"/>
</dbReference>
<protein>
    <recommendedName>
        <fullName evidence="8">Nucleotide-diphospho-sugar transferase</fullName>
    </recommendedName>
</protein>
<keyword evidence="4" id="KW-1133">Transmembrane helix</keyword>
<comment type="subcellular location">
    <subcellularLocation>
        <location evidence="1">Membrane</location>
        <topology evidence="1">Single-pass type II membrane protein</topology>
    </subcellularLocation>
</comment>
<evidence type="ECO:0000313" key="7">
    <source>
        <dbReference type="EMBL" id="TBU28973.1"/>
    </source>
</evidence>
<dbReference type="PANTHER" id="PTHR12270">
    <property type="entry name" value="GLYCOSYLTRANSFERASE-RELATED"/>
    <property type="match status" value="1"/>
</dbReference>
<evidence type="ECO:0008006" key="8">
    <source>
        <dbReference type="Google" id="ProtNLM"/>
    </source>
</evidence>
<keyword evidence="3" id="KW-0735">Signal-anchor</keyword>
<dbReference type="InterPro" id="IPR051292">
    <property type="entry name" value="Xyl/GlcA_transferase"/>
</dbReference>
<gene>
    <name evidence="7" type="ORF">BD311DRAFT_777940</name>
</gene>
<dbReference type="GO" id="GO:0015020">
    <property type="term" value="F:glucuronosyltransferase activity"/>
    <property type="evidence" value="ECO:0007669"/>
    <property type="project" value="TreeGrafter"/>
</dbReference>
<keyword evidence="6" id="KW-0325">Glycoprotein</keyword>
<dbReference type="GO" id="GO:0035269">
    <property type="term" value="P:protein O-linked glycosylation via mannose"/>
    <property type="evidence" value="ECO:0007669"/>
    <property type="project" value="TreeGrafter"/>
</dbReference>
<dbReference type="InterPro" id="IPR029044">
    <property type="entry name" value="Nucleotide-diphossugar_trans"/>
</dbReference>
<keyword evidence="2" id="KW-0812">Transmembrane</keyword>
<proteinExistence type="predicted"/>
<evidence type="ECO:0000256" key="2">
    <source>
        <dbReference type="ARBA" id="ARBA00022692"/>
    </source>
</evidence>
<dbReference type="Gene3D" id="3.90.550.10">
    <property type="entry name" value="Spore Coat Polysaccharide Biosynthesis Protein SpsA, Chain A"/>
    <property type="match status" value="1"/>
</dbReference>
<organism evidence="7">
    <name type="scientific">Dichomitus squalens</name>
    <dbReference type="NCBI Taxonomy" id="114155"/>
    <lineage>
        <taxon>Eukaryota</taxon>
        <taxon>Fungi</taxon>
        <taxon>Dikarya</taxon>
        <taxon>Basidiomycota</taxon>
        <taxon>Agaricomycotina</taxon>
        <taxon>Agaricomycetes</taxon>
        <taxon>Polyporales</taxon>
        <taxon>Polyporaceae</taxon>
        <taxon>Dichomitus</taxon>
    </lineage>
</organism>
<dbReference type="EMBL" id="ML143417">
    <property type="protein sequence ID" value="TBU28973.1"/>
    <property type="molecule type" value="Genomic_DNA"/>
</dbReference>
<dbReference type="GO" id="GO:0042285">
    <property type="term" value="F:xylosyltransferase activity"/>
    <property type="evidence" value="ECO:0007669"/>
    <property type="project" value="TreeGrafter"/>
</dbReference>
<evidence type="ECO:0000256" key="4">
    <source>
        <dbReference type="ARBA" id="ARBA00022989"/>
    </source>
</evidence>
<keyword evidence="5" id="KW-0472">Membrane</keyword>
<dbReference type="OrthoDB" id="411524at2759"/>
<evidence type="ECO:0000256" key="5">
    <source>
        <dbReference type="ARBA" id="ARBA00023136"/>
    </source>
</evidence>
<accession>A0A4V2K0I1</accession>
<dbReference type="GO" id="GO:0016020">
    <property type="term" value="C:membrane"/>
    <property type="evidence" value="ECO:0007669"/>
    <property type="project" value="UniProtKB-SubCell"/>
</dbReference>
<dbReference type="SUPFAM" id="SSF53448">
    <property type="entry name" value="Nucleotide-diphospho-sugar transferases"/>
    <property type="match status" value="1"/>
</dbReference>
<evidence type="ECO:0000256" key="6">
    <source>
        <dbReference type="ARBA" id="ARBA00023180"/>
    </source>
</evidence>
<evidence type="ECO:0000256" key="1">
    <source>
        <dbReference type="ARBA" id="ARBA00004606"/>
    </source>
</evidence>
<evidence type="ECO:0000256" key="3">
    <source>
        <dbReference type="ARBA" id="ARBA00022968"/>
    </source>
</evidence>
<name>A0A4V2K0I1_9APHY</name>
<sequence>MFSEDSAAEGSILIKSIIMYSSSPLAFHIVCDHDAQQYLERRLRLLTHPQHNISVQFYRIPHESMVARIQREGALHTDHSAGVPGLMKLFIHEILPPSVERAIFVDTDAFFIADPTQLWDRFDAFKPGAAVSMPYHPDQYAPEWHHANRICSCVMLLDLKRLRELRLMDSAFYREQSLGRAPIPNGPPALAPPAFEAMYGPPVPDGDSDAGRRKYDGVKLGDQGYWWAIVSHRQDVFEPLSFDWEVSSCLMDMYSTGLGKDDAAEEEEVRHQVHVEDTLERGRAILPKMLHFNCLHGARYYEWPKWTDPSDGLAQRWGPAVQYHAGFKWLWLNNPSSNASLTIHTVDDVKFADELLAQTASHA</sequence>
<dbReference type="AlphaFoldDB" id="A0A4V2K0I1"/>
<dbReference type="Proteomes" id="UP000292957">
    <property type="component" value="Unassembled WGS sequence"/>
</dbReference>
<reference evidence="7" key="1">
    <citation type="submission" date="2019-01" db="EMBL/GenBank/DDBJ databases">
        <title>Draft genome sequences of three monokaryotic isolates of the white-rot basidiomycete fungus Dichomitus squalens.</title>
        <authorList>
            <consortium name="DOE Joint Genome Institute"/>
            <person name="Lopez S.C."/>
            <person name="Andreopoulos B."/>
            <person name="Pangilinan J."/>
            <person name="Lipzen A."/>
            <person name="Riley R."/>
            <person name="Ahrendt S."/>
            <person name="Ng V."/>
            <person name="Barry K."/>
            <person name="Daum C."/>
            <person name="Grigoriev I.V."/>
            <person name="Hilden K.S."/>
            <person name="Makela M.R."/>
            <person name="de Vries R.P."/>
        </authorList>
    </citation>
    <scope>NUCLEOTIDE SEQUENCE [LARGE SCALE GENOMIC DNA]</scope>
    <source>
        <strain evidence="7">OM18370.1</strain>
    </source>
</reference>